<organism evidence="2 3">
    <name type="scientific">Streptomyces uncialis</name>
    <dbReference type="NCBI Taxonomy" id="1048205"/>
    <lineage>
        <taxon>Bacteria</taxon>
        <taxon>Bacillati</taxon>
        <taxon>Actinomycetota</taxon>
        <taxon>Actinomycetes</taxon>
        <taxon>Kitasatosporales</taxon>
        <taxon>Streptomycetaceae</taxon>
        <taxon>Streptomyces</taxon>
    </lineage>
</organism>
<evidence type="ECO:0000313" key="3">
    <source>
        <dbReference type="Proteomes" id="UP000186455"/>
    </source>
</evidence>
<reference evidence="2 3" key="1">
    <citation type="submission" date="2015-06" db="EMBL/GenBank/DDBJ databases">
        <title>Cloning and characterization of the uncialamcin biosynthetic gene cluster.</title>
        <authorList>
            <person name="Yan X."/>
            <person name="Huang T."/>
            <person name="Ge H."/>
            <person name="Shen B."/>
        </authorList>
    </citation>
    <scope>NUCLEOTIDE SEQUENCE [LARGE SCALE GENOMIC DNA]</scope>
    <source>
        <strain evidence="2 3">DCA2648</strain>
    </source>
</reference>
<comment type="caution">
    <text evidence="2">The sequence shown here is derived from an EMBL/GenBank/DDBJ whole genome shotgun (WGS) entry which is preliminary data.</text>
</comment>
<keyword evidence="2" id="KW-0378">Hydrolase</keyword>
<accession>A0A1Q4V903</accession>
<keyword evidence="3" id="KW-1185">Reference proteome</keyword>
<sequence>MPTAPDTRAARNAAPADGVWRMDGYGLFVTVSGGVLRTWDTTALSCLPGLTATRQGAPGPGGEVRFGSPEAVLIVRQRGTDRATLAVDGGVGTRDMRRVPALPELCGRAPATGPLANFDVFWQTFEENYAFFAARGVDWDAVRAKYRPKVTARTTPAELFDILAEMTAPLQDGHVALEADTPELTRSARVGREGTVAPSPEYDERVREFIERRDFGGVPLESHANGAIGYGELPGGIGYLRINRFTWYTPDAPVYQTDAAELTKVLDRIVTRARTSGPGAWRGLIVDIRVNAGGMDQLGLSIASRLTDRSYQAYAKQARNDPRDDTRFTRRQTIGVVPAAGVPRYTGPIALLTGGSTVSAGETFTQALSERPSTVRIGANTQGIFSDVLGRTLPNGWKFSLSNERYTNPRGRSFEGPGIAPHVRTPVFTEKEFAAGRDSAFDRAKALLNARS</sequence>
<dbReference type="Pfam" id="PF03572">
    <property type="entry name" value="Peptidase_S41"/>
    <property type="match status" value="1"/>
</dbReference>
<dbReference type="Pfam" id="PF14684">
    <property type="entry name" value="Tricorn_C1"/>
    <property type="match status" value="1"/>
</dbReference>
<dbReference type="SMART" id="SM00245">
    <property type="entry name" value="TSPc"/>
    <property type="match status" value="1"/>
</dbReference>
<dbReference type="InterPro" id="IPR028204">
    <property type="entry name" value="Tricorn_C1"/>
</dbReference>
<dbReference type="InterPro" id="IPR005151">
    <property type="entry name" value="Tail-specific_protease"/>
</dbReference>
<dbReference type="Proteomes" id="UP000186455">
    <property type="component" value="Unassembled WGS sequence"/>
</dbReference>
<dbReference type="PANTHER" id="PTHR11261:SF3">
    <property type="entry name" value="RETINOL-BINDING PROTEIN 3"/>
    <property type="match status" value="1"/>
</dbReference>
<dbReference type="AlphaFoldDB" id="A0A1Q4V903"/>
<proteinExistence type="predicted"/>
<protein>
    <submittedName>
        <fullName evidence="2">Protease</fullName>
    </submittedName>
</protein>
<dbReference type="SUPFAM" id="SSF52096">
    <property type="entry name" value="ClpP/crotonase"/>
    <property type="match status" value="1"/>
</dbReference>
<dbReference type="Gene3D" id="3.30.750.44">
    <property type="match status" value="1"/>
</dbReference>
<name>A0A1Q4V903_9ACTN</name>
<feature type="domain" description="Tail specific protease" evidence="1">
    <location>
        <begin position="203"/>
        <end position="426"/>
    </location>
</feature>
<keyword evidence="2" id="KW-0645">Protease</keyword>
<dbReference type="CDD" id="cd07563">
    <property type="entry name" value="Peptidase_S41_IRBP"/>
    <property type="match status" value="1"/>
</dbReference>
<dbReference type="PANTHER" id="PTHR11261">
    <property type="entry name" value="INTERPHOTORECEPTOR RETINOID-BINDING PROTEIN"/>
    <property type="match status" value="1"/>
</dbReference>
<dbReference type="EMBL" id="LFBV01000003">
    <property type="protein sequence ID" value="OKH94332.1"/>
    <property type="molecule type" value="Genomic_DNA"/>
</dbReference>
<dbReference type="InterPro" id="IPR029045">
    <property type="entry name" value="ClpP/crotonase-like_dom_sf"/>
</dbReference>
<dbReference type="Gene3D" id="3.90.226.10">
    <property type="entry name" value="2-enoyl-CoA Hydratase, Chain A, domain 1"/>
    <property type="match status" value="1"/>
</dbReference>
<gene>
    <name evidence="2" type="ORF">AB852_16405</name>
</gene>
<evidence type="ECO:0000259" key="1">
    <source>
        <dbReference type="SMART" id="SM00245"/>
    </source>
</evidence>
<dbReference type="GO" id="GO:0006508">
    <property type="term" value="P:proteolysis"/>
    <property type="evidence" value="ECO:0007669"/>
    <property type="project" value="UniProtKB-KW"/>
</dbReference>
<evidence type="ECO:0000313" key="2">
    <source>
        <dbReference type="EMBL" id="OKH94332.1"/>
    </source>
</evidence>
<dbReference type="GO" id="GO:0008236">
    <property type="term" value="F:serine-type peptidase activity"/>
    <property type="evidence" value="ECO:0007669"/>
    <property type="project" value="InterPro"/>
</dbReference>
<dbReference type="STRING" id="1048205.AB852_16405"/>